<gene>
    <name evidence="2" type="ORF">X560_0409</name>
</gene>
<evidence type="ECO:0000313" key="2">
    <source>
        <dbReference type="EMBL" id="KMT60989.1"/>
    </source>
</evidence>
<sequence length="248" mass="28404">MNELVIMKNQEAVTSSLNVAEGFEKQHAHVMRDIQMLKGDVSNFGEMFMEATEPDTYGRERKVIYMNRDGFTLLAMGFTGKKALQFKLKYIEAFNKMEHQIKQNDFQIPQTRAEALRLAADLEEENQLLKIKNTEMQPKALFADAVKGSHTSILVGELAKLINQNGVEIGQNRLFKWLRKNGYLIAKKSESYNMPTQKSMDLEIMEIKERSIVNGDESTRITRTPKVTGKGQIYFINKFISESQLVLV</sequence>
<dbReference type="InterPro" id="IPR005039">
    <property type="entry name" value="Ant_C"/>
</dbReference>
<dbReference type="AlphaFoldDB" id="A0A0J8GJ45"/>
<dbReference type="OrthoDB" id="9812611at2"/>
<dbReference type="InterPro" id="IPR014054">
    <property type="entry name" value="Phage_regulatory_Rha"/>
</dbReference>
<reference evidence="2 3" key="1">
    <citation type="journal article" date="2015" name="Genome Biol. Evol.">
        <title>Comparative Genomics of Listeria Sensu Lato: Genus-Wide Differences in Evolutionary Dynamics and the Progressive Gain of Complex, Potentially Pathogenicity-Related Traits through Lateral Gene Transfer.</title>
        <authorList>
            <person name="Chiara M."/>
            <person name="Caruso M."/>
            <person name="D'Erchia A.M."/>
            <person name="Manzari C."/>
            <person name="Fraccalvieri R."/>
            <person name="Goffredo E."/>
            <person name="Latorre L."/>
            <person name="Miccolupo A."/>
            <person name="Padalino I."/>
            <person name="Santagada G."/>
            <person name="Chiocco D."/>
            <person name="Pesole G."/>
            <person name="Horner D.S."/>
            <person name="Parisi A."/>
        </authorList>
    </citation>
    <scope>NUCLEOTIDE SEQUENCE [LARGE SCALE GENOMIC DNA]</scope>
    <source>
        <strain evidence="2 3">1991</strain>
    </source>
</reference>
<name>A0A0J8GJ45_9LIST</name>
<organism evidence="2 3">
    <name type="scientific">Listeria fleischmannii 1991</name>
    <dbReference type="NCBI Taxonomy" id="1430899"/>
    <lineage>
        <taxon>Bacteria</taxon>
        <taxon>Bacillati</taxon>
        <taxon>Bacillota</taxon>
        <taxon>Bacilli</taxon>
        <taxon>Bacillales</taxon>
        <taxon>Listeriaceae</taxon>
        <taxon>Listeria</taxon>
    </lineage>
</organism>
<evidence type="ECO:0000259" key="1">
    <source>
        <dbReference type="Pfam" id="PF03374"/>
    </source>
</evidence>
<comment type="caution">
    <text evidence="2">The sequence shown here is derived from an EMBL/GenBank/DDBJ whole genome shotgun (WGS) entry which is preliminary data.</text>
</comment>
<feature type="domain" description="Antirepressor protein C-terminal" evidence="1">
    <location>
        <begin position="132"/>
        <end position="239"/>
    </location>
</feature>
<dbReference type="Proteomes" id="UP000052258">
    <property type="component" value="Unassembled WGS sequence"/>
</dbReference>
<accession>A0A0J8GJ45</accession>
<evidence type="ECO:0000313" key="3">
    <source>
        <dbReference type="Proteomes" id="UP000052258"/>
    </source>
</evidence>
<keyword evidence="3" id="KW-1185">Reference proteome</keyword>
<dbReference type="Pfam" id="PF09669">
    <property type="entry name" value="Phage_pRha"/>
    <property type="match status" value="1"/>
</dbReference>
<dbReference type="NCBIfam" id="TIGR02681">
    <property type="entry name" value="phage_pRha"/>
    <property type="match status" value="1"/>
</dbReference>
<dbReference type="Pfam" id="PF03374">
    <property type="entry name" value="ANT"/>
    <property type="match status" value="1"/>
</dbReference>
<dbReference type="GO" id="GO:0003677">
    <property type="term" value="F:DNA binding"/>
    <property type="evidence" value="ECO:0007669"/>
    <property type="project" value="InterPro"/>
</dbReference>
<dbReference type="PATRIC" id="fig|1430899.3.peg.419"/>
<proteinExistence type="predicted"/>
<dbReference type="RefSeq" id="WP_007475943.1">
    <property type="nucleotide sequence ID" value="NZ_KQ130610.1"/>
</dbReference>
<dbReference type="EMBL" id="AZHO01000005">
    <property type="protein sequence ID" value="KMT60989.1"/>
    <property type="molecule type" value="Genomic_DNA"/>
</dbReference>
<protein>
    <submittedName>
        <fullName evidence="2">Bacteriophage regulatory protein Rha</fullName>
    </submittedName>
</protein>